<dbReference type="InterPro" id="IPR054499">
    <property type="entry name" value="DA_C"/>
</dbReference>
<dbReference type="EMBL" id="JAVFKD010000003">
    <property type="protein sequence ID" value="KAK5996290.1"/>
    <property type="molecule type" value="Genomic_DNA"/>
</dbReference>
<dbReference type="Proteomes" id="UP001338125">
    <property type="component" value="Unassembled WGS sequence"/>
</dbReference>
<accession>A0ABR0SWY0</accession>
<comment type="similarity">
    <text evidence="2">Belongs to the Diels-Alderase family.</text>
</comment>
<organism evidence="6 7">
    <name type="scientific">Cladobotryum mycophilum</name>
    <dbReference type="NCBI Taxonomy" id="491253"/>
    <lineage>
        <taxon>Eukaryota</taxon>
        <taxon>Fungi</taxon>
        <taxon>Dikarya</taxon>
        <taxon>Ascomycota</taxon>
        <taxon>Pezizomycotina</taxon>
        <taxon>Sordariomycetes</taxon>
        <taxon>Hypocreomycetidae</taxon>
        <taxon>Hypocreales</taxon>
        <taxon>Hypocreaceae</taxon>
        <taxon>Cladobotryum</taxon>
    </lineage>
</organism>
<evidence type="ECO:0000259" key="4">
    <source>
        <dbReference type="Pfam" id="PF22903"/>
    </source>
</evidence>
<gene>
    <name evidence="6" type="ORF">PT974_03044</name>
</gene>
<name>A0ABR0SWY0_9HYPO</name>
<evidence type="ECO:0000256" key="2">
    <source>
        <dbReference type="ARBA" id="ARBA00046325"/>
    </source>
</evidence>
<feature type="signal peptide" evidence="3">
    <location>
        <begin position="1"/>
        <end position="19"/>
    </location>
</feature>
<dbReference type="Pfam" id="PF24137">
    <property type="entry name" value="DA_N"/>
    <property type="match status" value="1"/>
</dbReference>
<reference evidence="6 7" key="1">
    <citation type="submission" date="2024-01" db="EMBL/GenBank/DDBJ databases">
        <title>Complete genome of Cladobotryum mycophilum ATHUM6906.</title>
        <authorList>
            <person name="Christinaki A.C."/>
            <person name="Myridakis A.I."/>
            <person name="Kouvelis V.N."/>
        </authorList>
    </citation>
    <scope>NUCLEOTIDE SEQUENCE [LARGE SCALE GENOMIC DNA]</scope>
    <source>
        <strain evidence="6 7">ATHUM6906</strain>
    </source>
</reference>
<evidence type="ECO:0000313" key="7">
    <source>
        <dbReference type="Proteomes" id="UP001338125"/>
    </source>
</evidence>
<evidence type="ECO:0000256" key="1">
    <source>
        <dbReference type="ARBA" id="ARBA00023235"/>
    </source>
</evidence>
<protein>
    <submittedName>
        <fullName evidence="6">Diels-Alderase cheD</fullName>
    </submittedName>
</protein>
<comment type="caution">
    <text evidence="6">The sequence shown here is derived from an EMBL/GenBank/DDBJ whole genome shotgun (WGS) entry which is preliminary data.</text>
</comment>
<dbReference type="InterPro" id="IPR056402">
    <property type="entry name" value="DA_N"/>
</dbReference>
<sequence length="419" mass="46657">MRITITSLALLSLGSLATAWEYHWPGEWDDKWPVDSEASTTEGCTVSHLDAYEMEKGRKPVFFSTDGLHDPEAPKMLPLNSTGGEQWEFDGVSDDGLLAFCFGFYRDPNYAILGAGNLRLSAEFSRLNETRFVRVDYPSSSTVESCPWGTRGLWKSDDYSYTFEVSKDMKWSRIGVNTDDLKGSLVMKSLIPPRMPDGSTYPSETAKTEVVPYFHWVEPVPAADVWVDMQIEGKPYKWSGIGGHERLWTAFSWFTCLHQMTALRVKAGPYAASHVSFVSAFDKSIYRPSTILTKDGEVVFSSTNHEESTKDDYAILSKTYGGKIAGNLKDKVTGFELVLVSPASKDQWSFSMTNENVGFEYMLGEGVGGTGYSGRVVGGPIGLKQYFGPAFAEALEFPKRSYLFKPNYVDPVPKGKDEL</sequence>
<feature type="chain" id="PRO_5045832967" evidence="3">
    <location>
        <begin position="20"/>
        <end position="419"/>
    </location>
</feature>
<evidence type="ECO:0000259" key="5">
    <source>
        <dbReference type="Pfam" id="PF24137"/>
    </source>
</evidence>
<evidence type="ECO:0000313" key="6">
    <source>
        <dbReference type="EMBL" id="KAK5996290.1"/>
    </source>
</evidence>
<evidence type="ECO:0000256" key="3">
    <source>
        <dbReference type="SAM" id="SignalP"/>
    </source>
</evidence>
<keyword evidence="3" id="KW-0732">Signal</keyword>
<dbReference type="Pfam" id="PF22903">
    <property type="entry name" value="DA_C"/>
    <property type="match status" value="1"/>
</dbReference>
<keyword evidence="1" id="KW-0413">Isomerase</keyword>
<dbReference type="SUPFAM" id="SSF159245">
    <property type="entry name" value="AttH-like"/>
    <property type="match status" value="1"/>
</dbReference>
<feature type="domain" description="Diels-Alderase N-terminal" evidence="5">
    <location>
        <begin position="74"/>
        <end position="248"/>
    </location>
</feature>
<keyword evidence="7" id="KW-1185">Reference proteome</keyword>
<proteinExistence type="inferred from homology"/>
<feature type="domain" description="Diels-Alderase C-terminal" evidence="4">
    <location>
        <begin position="251"/>
        <end position="396"/>
    </location>
</feature>